<gene>
    <name evidence="2" type="ORF">SAMN04489797_0693</name>
</gene>
<dbReference type="Proteomes" id="UP000198963">
    <property type="component" value="Chromosome I"/>
</dbReference>
<evidence type="ECO:0008006" key="4">
    <source>
        <dbReference type="Google" id="ProtNLM"/>
    </source>
</evidence>
<sequence length="118" mass="13714">MSKVINALNCKCPNCKKGKIFIKGGHLLLFKIPKMHNRCPECHYKFERETGFFFGAMFVSYALAAAQMIASLVIFWYFIDLSPLNVYLIICGIAFLLSTFNFKLSRTIWIYMFHSDKH</sequence>
<organism evidence="2 3">
    <name type="scientific">Winogradskyella sediminis</name>
    <dbReference type="NCBI Taxonomy" id="1382466"/>
    <lineage>
        <taxon>Bacteria</taxon>
        <taxon>Pseudomonadati</taxon>
        <taxon>Bacteroidota</taxon>
        <taxon>Flavobacteriia</taxon>
        <taxon>Flavobacteriales</taxon>
        <taxon>Flavobacteriaceae</taxon>
        <taxon>Winogradskyella</taxon>
    </lineage>
</organism>
<dbReference type="InterPro" id="IPR009325">
    <property type="entry name" value="DUF983"/>
</dbReference>
<name>A0A1H1NTT5_9FLAO</name>
<evidence type="ECO:0000313" key="2">
    <source>
        <dbReference type="EMBL" id="SDS02364.1"/>
    </source>
</evidence>
<proteinExistence type="predicted"/>
<dbReference type="RefSeq" id="WP_092444285.1">
    <property type="nucleotide sequence ID" value="NZ_JBLXAG010000015.1"/>
</dbReference>
<evidence type="ECO:0000313" key="3">
    <source>
        <dbReference type="Proteomes" id="UP000198963"/>
    </source>
</evidence>
<dbReference type="AlphaFoldDB" id="A0A1H1NTT5"/>
<dbReference type="EMBL" id="LT629774">
    <property type="protein sequence ID" value="SDS02364.1"/>
    <property type="molecule type" value="Genomic_DNA"/>
</dbReference>
<keyword evidence="1" id="KW-1133">Transmembrane helix</keyword>
<keyword evidence="1" id="KW-0812">Transmembrane</keyword>
<accession>A0A1H1NTT5</accession>
<protein>
    <recommendedName>
        <fullName evidence="4">DUF983 domain-containing protein</fullName>
    </recommendedName>
</protein>
<feature type="transmembrane region" description="Helical" evidence="1">
    <location>
        <begin position="52"/>
        <end position="78"/>
    </location>
</feature>
<dbReference type="Pfam" id="PF06170">
    <property type="entry name" value="DUF983"/>
    <property type="match status" value="1"/>
</dbReference>
<evidence type="ECO:0000256" key="1">
    <source>
        <dbReference type="SAM" id="Phobius"/>
    </source>
</evidence>
<keyword evidence="1" id="KW-0472">Membrane</keyword>
<feature type="transmembrane region" description="Helical" evidence="1">
    <location>
        <begin position="84"/>
        <end position="102"/>
    </location>
</feature>
<dbReference type="STRING" id="1249933.SAMN04489797_0693"/>
<keyword evidence="3" id="KW-1185">Reference proteome</keyword>
<reference evidence="2 3" key="1">
    <citation type="submission" date="2016-10" db="EMBL/GenBank/DDBJ databases">
        <authorList>
            <person name="Varghese N."/>
            <person name="Submissions S."/>
        </authorList>
    </citation>
    <scope>NUCLEOTIDE SEQUENCE [LARGE SCALE GENOMIC DNA]</scope>
    <source>
        <strain evidence="2 3">RHA_55</strain>
    </source>
</reference>